<feature type="transmembrane region" description="Helical" evidence="1">
    <location>
        <begin position="41"/>
        <end position="58"/>
    </location>
</feature>
<dbReference type="AlphaFoldDB" id="A0A1M6I9R2"/>
<dbReference type="RefSeq" id="WP_073128898.1">
    <property type="nucleotide sequence ID" value="NZ_FQZA01000007.1"/>
</dbReference>
<sequence>MHRKINVVLLSLVALPTVFFLASLRTAVALSADALSAPGLVAMMPVALLAALLVRVILKGHGANAAD</sequence>
<reference evidence="2 3" key="1">
    <citation type="submission" date="2016-11" db="EMBL/GenBank/DDBJ databases">
        <authorList>
            <person name="Jaros S."/>
            <person name="Januszkiewicz K."/>
            <person name="Wedrychowicz H."/>
        </authorList>
    </citation>
    <scope>NUCLEOTIDE SEQUENCE [LARGE SCALE GENOMIC DNA]</scope>
    <source>
        <strain evidence="2 3">DSM 26892</strain>
    </source>
</reference>
<organism evidence="2 3">
    <name type="scientific">Palleronia salina</name>
    <dbReference type="NCBI Taxonomy" id="313368"/>
    <lineage>
        <taxon>Bacteria</taxon>
        <taxon>Pseudomonadati</taxon>
        <taxon>Pseudomonadota</taxon>
        <taxon>Alphaproteobacteria</taxon>
        <taxon>Rhodobacterales</taxon>
        <taxon>Roseobacteraceae</taxon>
        <taxon>Palleronia</taxon>
    </lineage>
</organism>
<evidence type="ECO:0000313" key="3">
    <source>
        <dbReference type="Proteomes" id="UP000184040"/>
    </source>
</evidence>
<keyword evidence="3" id="KW-1185">Reference proteome</keyword>
<accession>A0A1M6I9R2</accession>
<dbReference type="Proteomes" id="UP000184040">
    <property type="component" value="Unassembled WGS sequence"/>
</dbReference>
<keyword evidence="1" id="KW-0472">Membrane</keyword>
<proteinExistence type="predicted"/>
<evidence type="ECO:0000313" key="2">
    <source>
        <dbReference type="EMBL" id="SHJ31163.1"/>
    </source>
</evidence>
<gene>
    <name evidence="2" type="ORF">SAMN04488012_10783</name>
</gene>
<dbReference type="STRING" id="313368.SAMN04488012_10783"/>
<dbReference type="EMBL" id="FQZA01000007">
    <property type="protein sequence ID" value="SHJ31163.1"/>
    <property type="molecule type" value="Genomic_DNA"/>
</dbReference>
<protein>
    <submittedName>
        <fullName evidence="2">Uncharacterized protein</fullName>
    </submittedName>
</protein>
<keyword evidence="1" id="KW-0812">Transmembrane</keyword>
<evidence type="ECO:0000256" key="1">
    <source>
        <dbReference type="SAM" id="Phobius"/>
    </source>
</evidence>
<name>A0A1M6I9R2_9RHOB</name>
<keyword evidence="1" id="KW-1133">Transmembrane helix</keyword>